<dbReference type="EMBL" id="CP065666">
    <property type="protein sequence ID" value="QPS02478.1"/>
    <property type="molecule type" value="Genomic_DNA"/>
</dbReference>
<name>A0A380TXW6_ACIJO</name>
<sequence>MEQIRPFPPTDLIDQAEEEEAIRIAPAVELKEWVIKNGFVAQSFEMQSAPN</sequence>
<protein>
    <submittedName>
        <fullName evidence="2">Uncharacterized protein</fullName>
    </submittedName>
</protein>
<accession>A0A380TXW6</accession>
<dbReference type="AlphaFoldDB" id="A0A380TXW6"/>
<dbReference type="Proteomes" id="UP000254227">
    <property type="component" value="Unassembled WGS sequence"/>
</dbReference>
<reference evidence="1 4" key="2">
    <citation type="submission" date="2020-12" db="EMBL/GenBank/DDBJ databases">
        <title>FDA dAtabase for Regulatory Grade micrObial Sequences (FDA-ARGOS): Supporting development and validation of Infectious Disease Dx tests.</title>
        <authorList>
            <person name="Sproer C."/>
            <person name="Gronow S."/>
            <person name="Severitt S."/>
            <person name="Schroder I."/>
            <person name="Tallon L."/>
            <person name="Sadzewicz L."/>
            <person name="Zhao X."/>
            <person name="Boylan J."/>
            <person name="Ott S."/>
            <person name="Bowen H."/>
            <person name="Vavikolanu K."/>
            <person name="Mehta A."/>
            <person name="Aluvathingal J."/>
            <person name="Nadendla S."/>
            <person name="Lowell S."/>
            <person name="Myers T."/>
            <person name="Yan Y."/>
            <person name="Sichtig H."/>
        </authorList>
    </citation>
    <scope>NUCLEOTIDE SEQUENCE [LARGE SCALE GENOMIC DNA]</scope>
    <source>
        <strain evidence="1 4">FDAARGOS_910</strain>
    </source>
</reference>
<organism evidence="2 3">
    <name type="scientific">Acinetobacter johnsonii</name>
    <dbReference type="NCBI Taxonomy" id="40214"/>
    <lineage>
        <taxon>Bacteria</taxon>
        <taxon>Pseudomonadati</taxon>
        <taxon>Pseudomonadota</taxon>
        <taxon>Gammaproteobacteria</taxon>
        <taxon>Moraxellales</taxon>
        <taxon>Moraxellaceae</taxon>
        <taxon>Acinetobacter</taxon>
    </lineage>
</organism>
<proteinExistence type="predicted"/>
<dbReference type="Proteomes" id="UP000595107">
    <property type="component" value="Chromosome"/>
</dbReference>
<evidence type="ECO:0000313" key="3">
    <source>
        <dbReference type="Proteomes" id="UP000254227"/>
    </source>
</evidence>
<gene>
    <name evidence="1" type="ORF">I6G67_09390</name>
    <name evidence="2" type="ORF">NCTC10308_00858</name>
</gene>
<evidence type="ECO:0000313" key="1">
    <source>
        <dbReference type="EMBL" id="QPS02478.1"/>
    </source>
</evidence>
<evidence type="ECO:0000313" key="2">
    <source>
        <dbReference type="EMBL" id="SUT92767.1"/>
    </source>
</evidence>
<evidence type="ECO:0000313" key="4">
    <source>
        <dbReference type="Proteomes" id="UP000595107"/>
    </source>
</evidence>
<dbReference type="RefSeq" id="WP_004693392.1">
    <property type="nucleotide sequence ID" value="NZ_CP065666.1"/>
</dbReference>
<dbReference type="EMBL" id="UFRV01000006">
    <property type="protein sequence ID" value="SUT92767.1"/>
    <property type="molecule type" value="Genomic_DNA"/>
</dbReference>
<reference evidence="2 3" key="1">
    <citation type="submission" date="2018-06" db="EMBL/GenBank/DDBJ databases">
        <authorList>
            <consortium name="Pathogen Informatics"/>
            <person name="Doyle S."/>
        </authorList>
    </citation>
    <scope>NUCLEOTIDE SEQUENCE [LARGE SCALE GENOMIC DNA]</scope>
    <source>
        <strain evidence="2 3">NCTC10308</strain>
    </source>
</reference>